<evidence type="ECO:0000313" key="1">
    <source>
        <dbReference type="EMBL" id="EFJ23383.1"/>
    </source>
</evidence>
<sequence>MLQVDSHDSKLLRKKKFGWASTTNTTIGCGYSPQSRRFFFTLDGELVGELSCNDGSSREFGYPLHATVASNYDVTLLVNFGQCSFEFMPANDHRAADPSSYNGRSNTTTTTTTTTNVLSSASKSSTAINGGEGSELFSIRRLDSHWWSGRRTSSLSHPEAESDLFEISLG</sequence>
<dbReference type="InterPro" id="IPR043136">
    <property type="entry name" value="B30.2/SPRY_sf"/>
</dbReference>
<dbReference type="Proteomes" id="UP000001514">
    <property type="component" value="Unassembled WGS sequence"/>
</dbReference>
<dbReference type="InParanoid" id="D8RX66"/>
<dbReference type="eggNOG" id="ENOG502QQKS">
    <property type="taxonomic scope" value="Eukaryota"/>
</dbReference>
<evidence type="ECO:0000313" key="2">
    <source>
        <dbReference type="Proteomes" id="UP000001514"/>
    </source>
</evidence>
<dbReference type="KEGG" id="smo:SELMODRAFT_103911"/>
<gene>
    <name evidence="1" type="ORF">SELMODRAFT_103911</name>
</gene>
<dbReference type="EMBL" id="GL377593">
    <property type="protein sequence ID" value="EFJ23383.1"/>
    <property type="molecule type" value="Genomic_DNA"/>
</dbReference>
<proteinExistence type="predicted"/>
<dbReference type="OMA" id="SHNNGSK"/>
<accession>D8RX66</accession>
<dbReference type="FunCoup" id="D8RX66">
    <property type="interactions" value="2"/>
</dbReference>
<dbReference type="Gene3D" id="2.60.120.920">
    <property type="match status" value="1"/>
</dbReference>
<protein>
    <recommendedName>
        <fullName evidence="3">SPRY domain-containing protein</fullName>
    </recommendedName>
</protein>
<dbReference type="OrthoDB" id="258495at2759"/>
<reference evidence="1 2" key="1">
    <citation type="journal article" date="2011" name="Science">
        <title>The Selaginella genome identifies genetic changes associated with the evolution of vascular plants.</title>
        <authorList>
            <person name="Banks J.A."/>
            <person name="Nishiyama T."/>
            <person name="Hasebe M."/>
            <person name="Bowman J.L."/>
            <person name="Gribskov M."/>
            <person name="dePamphilis C."/>
            <person name="Albert V.A."/>
            <person name="Aono N."/>
            <person name="Aoyama T."/>
            <person name="Ambrose B.A."/>
            <person name="Ashton N.W."/>
            <person name="Axtell M.J."/>
            <person name="Barker E."/>
            <person name="Barker M.S."/>
            <person name="Bennetzen J.L."/>
            <person name="Bonawitz N.D."/>
            <person name="Chapple C."/>
            <person name="Cheng C."/>
            <person name="Correa L.G."/>
            <person name="Dacre M."/>
            <person name="DeBarry J."/>
            <person name="Dreyer I."/>
            <person name="Elias M."/>
            <person name="Engstrom E.M."/>
            <person name="Estelle M."/>
            <person name="Feng L."/>
            <person name="Finet C."/>
            <person name="Floyd S.K."/>
            <person name="Frommer W.B."/>
            <person name="Fujita T."/>
            <person name="Gramzow L."/>
            <person name="Gutensohn M."/>
            <person name="Harholt J."/>
            <person name="Hattori M."/>
            <person name="Heyl A."/>
            <person name="Hirai T."/>
            <person name="Hiwatashi Y."/>
            <person name="Ishikawa M."/>
            <person name="Iwata M."/>
            <person name="Karol K.G."/>
            <person name="Koehler B."/>
            <person name="Kolukisaoglu U."/>
            <person name="Kubo M."/>
            <person name="Kurata T."/>
            <person name="Lalonde S."/>
            <person name="Li K."/>
            <person name="Li Y."/>
            <person name="Litt A."/>
            <person name="Lyons E."/>
            <person name="Manning G."/>
            <person name="Maruyama T."/>
            <person name="Michael T.P."/>
            <person name="Mikami K."/>
            <person name="Miyazaki S."/>
            <person name="Morinaga S."/>
            <person name="Murata T."/>
            <person name="Mueller-Roeber B."/>
            <person name="Nelson D.R."/>
            <person name="Obara M."/>
            <person name="Oguri Y."/>
            <person name="Olmstead R.G."/>
            <person name="Onodera N."/>
            <person name="Petersen B.L."/>
            <person name="Pils B."/>
            <person name="Prigge M."/>
            <person name="Rensing S.A."/>
            <person name="Riano-Pachon D.M."/>
            <person name="Roberts A.W."/>
            <person name="Sato Y."/>
            <person name="Scheller H.V."/>
            <person name="Schulz B."/>
            <person name="Schulz C."/>
            <person name="Shakirov E.V."/>
            <person name="Shibagaki N."/>
            <person name="Shinohara N."/>
            <person name="Shippen D.E."/>
            <person name="Soerensen I."/>
            <person name="Sotooka R."/>
            <person name="Sugimoto N."/>
            <person name="Sugita M."/>
            <person name="Sumikawa N."/>
            <person name="Tanurdzic M."/>
            <person name="Theissen G."/>
            <person name="Ulvskov P."/>
            <person name="Wakazuki S."/>
            <person name="Weng J.K."/>
            <person name="Willats W.W."/>
            <person name="Wipf D."/>
            <person name="Wolf P.G."/>
            <person name="Yang L."/>
            <person name="Zimmer A.D."/>
            <person name="Zhu Q."/>
            <person name="Mitros T."/>
            <person name="Hellsten U."/>
            <person name="Loque D."/>
            <person name="Otillar R."/>
            <person name="Salamov A."/>
            <person name="Schmutz J."/>
            <person name="Shapiro H."/>
            <person name="Lindquist E."/>
            <person name="Lucas S."/>
            <person name="Rokhsar D."/>
            <person name="Grigoriev I.V."/>
        </authorList>
    </citation>
    <scope>NUCLEOTIDE SEQUENCE [LARGE SCALE GENOMIC DNA]</scope>
</reference>
<dbReference type="Gramene" id="EFJ23383">
    <property type="protein sequence ID" value="EFJ23383"/>
    <property type="gene ID" value="SELMODRAFT_103911"/>
</dbReference>
<dbReference type="HOGENOM" id="CLU_1629802_0_0_1"/>
<evidence type="ECO:0008006" key="3">
    <source>
        <dbReference type="Google" id="ProtNLM"/>
    </source>
</evidence>
<name>D8RX66_SELML</name>
<organism evidence="2">
    <name type="scientific">Selaginella moellendorffii</name>
    <name type="common">Spikemoss</name>
    <dbReference type="NCBI Taxonomy" id="88036"/>
    <lineage>
        <taxon>Eukaryota</taxon>
        <taxon>Viridiplantae</taxon>
        <taxon>Streptophyta</taxon>
        <taxon>Embryophyta</taxon>
        <taxon>Tracheophyta</taxon>
        <taxon>Lycopodiopsida</taxon>
        <taxon>Selaginellales</taxon>
        <taxon>Selaginellaceae</taxon>
        <taxon>Selaginella</taxon>
    </lineage>
</organism>
<keyword evidence="2" id="KW-1185">Reference proteome</keyword>
<dbReference type="AlphaFoldDB" id="D8RX66"/>